<organism evidence="7">
    <name type="scientific">Anguilla anguilla</name>
    <name type="common">European freshwater eel</name>
    <name type="synonym">Muraena anguilla</name>
    <dbReference type="NCBI Taxonomy" id="7936"/>
    <lineage>
        <taxon>Eukaryota</taxon>
        <taxon>Metazoa</taxon>
        <taxon>Chordata</taxon>
        <taxon>Craniata</taxon>
        <taxon>Vertebrata</taxon>
        <taxon>Euteleostomi</taxon>
        <taxon>Actinopterygii</taxon>
        <taxon>Neopterygii</taxon>
        <taxon>Teleostei</taxon>
        <taxon>Anguilliformes</taxon>
        <taxon>Anguillidae</taxon>
        <taxon>Anguilla</taxon>
    </lineage>
</organism>
<proteinExistence type="inferred from homology"/>
<dbReference type="AlphaFoldDB" id="A0A0E9XTV9"/>
<dbReference type="PROSITE" id="PS01033">
    <property type="entry name" value="GLOBIN"/>
    <property type="match status" value="1"/>
</dbReference>
<evidence type="ECO:0000313" key="7">
    <source>
        <dbReference type="EMBL" id="JAI05124.1"/>
    </source>
</evidence>
<evidence type="ECO:0000256" key="3">
    <source>
        <dbReference type="ARBA" id="ARBA00022723"/>
    </source>
</evidence>
<evidence type="ECO:0000256" key="4">
    <source>
        <dbReference type="ARBA" id="ARBA00023004"/>
    </source>
</evidence>
<sequence>MFTVFPKTKTYFAHIDISPRSPHLLSHGKKIILAIARGARNIDSRPPHWRLSVRCMPTI</sequence>
<evidence type="ECO:0000256" key="2">
    <source>
        <dbReference type="ARBA" id="ARBA00022617"/>
    </source>
</evidence>
<dbReference type="Gene3D" id="1.10.490.10">
    <property type="entry name" value="Globins"/>
    <property type="match status" value="1"/>
</dbReference>
<keyword evidence="3" id="KW-0479">Metal-binding</keyword>
<dbReference type="InterPro" id="IPR009050">
    <property type="entry name" value="Globin-like_sf"/>
</dbReference>
<keyword evidence="5" id="KW-0813">Transport</keyword>
<evidence type="ECO:0000256" key="1">
    <source>
        <dbReference type="ARBA" id="ARBA00008705"/>
    </source>
</evidence>
<keyword evidence="2 5" id="KW-0349">Heme</keyword>
<accession>A0A0E9XTV9</accession>
<dbReference type="Pfam" id="PF00042">
    <property type="entry name" value="Globin"/>
    <property type="match status" value="1"/>
</dbReference>
<feature type="domain" description="Globin" evidence="6">
    <location>
        <begin position="1"/>
        <end position="59"/>
    </location>
</feature>
<keyword evidence="4" id="KW-0408">Iron</keyword>
<dbReference type="GO" id="GO:0019825">
    <property type="term" value="F:oxygen binding"/>
    <property type="evidence" value="ECO:0007669"/>
    <property type="project" value="InterPro"/>
</dbReference>
<comment type="similarity">
    <text evidence="1 5">Belongs to the globin family.</text>
</comment>
<evidence type="ECO:0000259" key="6">
    <source>
        <dbReference type="PROSITE" id="PS01033"/>
    </source>
</evidence>
<reference evidence="7" key="1">
    <citation type="submission" date="2014-11" db="EMBL/GenBank/DDBJ databases">
        <authorList>
            <person name="Amaro Gonzalez C."/>
        </authorList>
    </citation>
    <scope>NUCLEOTIDE SEQUENCE</scope>
</reference>
<dbReference type="GO" id="GO:0020037">
    <property type="term" value="F:heme binding"/>
    <property type="evidence" value="ECO:0007669"/>
    <property type="project" value="InterPro"/>
</dbReference>
<protein>
    <recommendedName>
        <fullName evidence="6">Globin domain-containing protein</fullName>
    </recommendedName>
</protein>
<reference evidence="7" key="2">
    <citation type="journal article" date="2015" name="Fish Shellfish Immunol.">
        <title>Early steps in the European eel (Anguilla anguilla)-Vibrio vulnificus interaction in the gills: Role of the RtxA13 toxin.</title>
        <authorList>
            <person name="Callol A."/>
            <person name="Pajuelo D."/>
            <person name="Ebbesson L."/>
            <person name="Teles M."/>
            <person name="MacKenzie S."/>
            <person name="Amaro C."/>
        </authorList>
    </citation>
    <scope>NUCLEOTIDE SEQUENCE</scope>
</reference>
<evidence type="ECO:0000256" key="5">
    <source>
        <dbReference type="RuleBase" id="RU000356"/>
    </source>
</evidence>
<dbReference type="GO" id="GO:0005344">
    <property type="term" value="F:oxygen carrier activity"/>
    <property type="evidence" value="ECO:0007669"/>
    <property type="project" value="UniProtKB-KW"/>
</dbReference>
<keyword evidence="5" id="KW-0561">Oxygen transport</keyword>
<name>A0A0E9XTV9_ANGAN</name>
<dbReference type="InterPro" id="IPR012292">
    <property type="entry name" value="Globin/Proto"/>
</dbReference>
<dbReference type="SUPFAM" id="SSF46458">
    <property type="entry name" value="Globin-like"/>
    <property type="match status" value="1"/>
</dbReference>
<dbReference type="GO" id="GO:0046872">
    <property type="term" value="F:metal ion binding"/>
    <property type="evidence" value="ECO:0007669"/>
    <property type="project" value="UniProtKB-KW"/>
</dbReference>
<dbReference type="InterPro" id="IPR000971">
    <property type="entry name" value="Globin"/>
</dbReference>
<dbReference type="EMBL" id="GBXM01003454">
    <property type="protein sequence ID" value="JAI05124.1"/>
    <property type="molecule type" value="Transcribed_RNA"/>
</dbReference>